<dbReference type="PANTHER" id="PTHR14963">
    <property type="entry name" value="RHO GTPASE ACTIVATING PROTEIN 18,19-RELATED"/>
    <property type="match status" value="1"/>
</dbReference>
<feature type="domain" description="Rho-GAP" evidence="3">
    <location>
        <begin position="83"/>
        <end position="320"/>
    </location>
</feature>
<dbReference type="InterPro" id="IPR000198">
    <property type="entry name" value="RhoGAP_dom"/>
</dbReference>
<evidence type="ECO:0000256" key="1">
    <source>
        <dbReference type="ARBA" id="ARBA00022468"/>
    </source>
</evidence>
<dbReference type="Gene3D" id="1.10.555.10">
    <property type="entry name" value="Rho GTPase activation protein"/>
    <property type="match status" value="1"/>
</dbReference>
<feature type="compositionally biased region" description="Low complexity" evidence="2">
    <location>
        <begin position="411"/>
        <end position="426"/>
    </location>
</feature>
<gene>
    <name evidence="4" type="ORF">CRM22_008082</name>
</gene>
<proteinExistence type="predicted"/>
<dbReference type="GO" id="GO:0051056">
    <property type="term" value="P:regulation of small GTPase mediated signal transduction"/>
    <property type="evidence" value="ECO:0007669"/>
    <property type="project" value="TreeGrafter"/>
</dbReference>
<dbReference type="InterPro" id="IPR008936">
    <property type="entry name" value="Rho_GTPase_activation_prot"/>
</dbReference>
<dbReference type="GO" id="GO:0005737">
    <property type="term" value="C:cytoplasm"/>
    <property type="evidence" value="ECO:0007669"/>
    <property type="project" value="TreeGrafter"/>
</dbReference>
<keyword evidence="5" id="KW-1185">Reference proteome</keyword>
<dbReference type="PANTHER" id="PTHR14963:SF7">
    <property type="entry name" value="RHO GTPASE-ACTIVATING PROTEIN 19"/>
    <property type="match status" value="1"/>
</dbReference>
<feature type="compositionally biased region" description="Polar residues" evidence="2">
    <location>
        <begin position="401"/>
        <end position="410"/>
    </location>
</feature>
<accession>A0A4S2LKV5</accession>
<evidence type="ECO:0000313" key="5">
    <source>
        <dbReference type="Proteomes" id="UP000308267"/>
    </source>
</evidence>
<name>A0A4S2LKV5_OPIFE</name>
<evidence type="ECO:0000259" key="3">
    <source>
        <dbReference type="PROSITE" id="PS50238"/>
    </source>
</evidence>
<keyword evidence="1" id="KW-0343">GTPase activation</keyword>
<dbReference type="Proteomes" id="UP000308267">
    <property type="component" value="Unassembled WGS sequence"/>
</dbReference>
<dbReference type="EMBL" id="SJOL01008033">
    <property type="protein sequence ID" value="TGZ61298.1"/>
    <property type="molecule type" value="Genomic_DNA"/>
</dbReference>
<reference evidence="4 5" key="1">
    <citation type="journal article" date="2019" name="BMC Genomics">
        <title>New insights from Opisthorchis felineus genome: update on genomics of the epidemiologically important liver flukes.</title>
        <authorList>
            <person name="Ershov N.I."/>
            <person name="Mordvinov V.A."/>
            <person name="Prokhortchouk E.B."/>
            <person name="Pakharukova M.Y."/>
            <person name="Gunbin K.V."/>
            <person name="Ustyantsev K."/>
            <person name="Genaev M.A."/>
            <person name="Blinov A.G."/>
            <person name="Mazur A."/>
            <person name="Boulygina E."/>
            <person name="Tsygankova S."/>
            <person name="Khrameeva E."/>
            <person name="Chekanov N."/>
            <person name="Fan G."/>
            <person name="Xiao A."/>
            <person name="Zhang H."/>
            <person name="Xu X."/>
            <person name="Yang H."/>
            <person name="Solovyev V."/>
            <person name="Lee S.M."/>
            <person name="Liu X."/>
            <person name="Afonnikov D.A."/>
            <person name="Skryabin K.G."/>
        </authorList>
    </citation>
    <scope>NUCLEOTIDE SEQUENCE [LARGE SCALE GENOMIC DNA]</scope>
    <source>
        <strain evidence="4">AK-0245</strain>
        <tissue evidence="4">Whole organism</tissue>
    </source>
</reference>
<dbReference type="STRING" id="147828.A0A4S2LKV5"/>
<evidence type="ECO:0000256" key="2">
    <source>
        <dbReference type="SAM" id="MobiDB-lite"/>
    </source>
</evidence>
<sequence>MTAARNIVQEYATRLRQSVAEDNIIRDFRDRFSHRFQELCMVHLSFLIDIPWNLFDQRVSSTQDCTPKSALKRLLAGSRVNPQQLKSEAISGTVSDNIVSLIEILDTDEVCSTEGIFRKAGHLVRKRHVQDAIFQPSFDPACLLCESYSVHDLAAALKSVLGHLPSPLLTDRLMPLFISVSGLRTMEVRSTFSDTELLESDPPHSPISRFRLIEDHQRIDLITGKQIKALRLLVQLLPASNKRVLRRLLRLLSRVVRLESQNRMNSICLGTVFGPVLFPQGMDQDTITKASRVVASECPERCKRLAALTTVLIDAGLDIFLLPRSLAEDVHANSTAFLDHSQMCLKDPHTTSLSSTSASPRGFSYPSFAPDSSLRSISSDHSPPLVTGIRFATPTVPSTSICGSHQASPQLTSPSSISTNLISDSSKTPSARCKLVPQFGLEFSGPTPRGERYRAPEVTKFHPQNVTLSTLVTDPVLLPCHIPRAERLSNWQKKSPTLLARRSSLSVIPLKSLNTVSGRDLSPIKPSISVAPLESPSKFKPVKRRRYTELKLPGTSHRKNIFSPCPPLKFLPFRRPVPDKRITEPIDLNSHLMEAHALSSLTTW</sequence>
<dbReference type="SMART" id="SM00324">
    <property type="entry name" value="RhoGAP"/>
    <property type="match status" value="1"/>
</dbReference>
<dbReference type="OrthoDB" id="10061772at2759"/>
<organism evidence="4 5">
    <name type="scientific">Opisthorchis felineus</name>
    <dbReference type="NCBI Taxonomy" id="147828"/>
    <lineage>
        <taxon>Eukaryota</taxon>
        <taxon>Metazoa</taxon>
        <taxon>Spiralia</taxon>
        <taxon>Lophotrochozoa</taxon>
        <taxon>Platyhelminthes</taxon>
        <taxon>Trematoda</taxon>
        <taxon>Digenea</taxon>
        <taxon>Opisthorchiida</taxon>
        <taxon>Opisthorchiata</taxon>
        <taxon>Opisthorchiidae</taxon>
        <taxon>Opisthorchis</taxon>
    </lineage>
</organism>
<dbReference type="AlphaFoldDB" id="A0A4S2LKV5"/>
<dbReference type="GO" id="GO:0005096">
    <property type="term" value="F:GTPase activator activity"/>
    <property type="evidence" value="ECO:0007669"/>
    <property type="project" value="UniProtKB-KW"/>
</dbReference>
<dbReference type="Pfam" id="PF00620">
    <property type="entry name" value="RhoGAP"/>
    <property type="match status" value="1"/>
</dbReference>
<evidence type="ECO:0000313" key="4">
    <source>
        <dbReference type="EMBL" id="TGZ61298.1"/>
    </source>
</evidence>
<dbReference type="PROSITE" id="PS50238">
    <property type="entry name" value="RHOGAP"/>
    <property type="match status" value="1"/>
</dbReference>
<protein>
    <recommendedName>
        <fullName evidence="3">Rho-GAP domain-containing protein</fullName>
    </recommendedName>
</protein>
<dbReference type="GO" id="GO:0007165">
    <property type="term" value="P:signal transduction"/>
    <property type="evidence" value="ECO:0007669"/>
    <property type="project" value="InterPro"/>
</dbReference>
<comment type="caution">
    <text evidence="4">The sequence shown here is derived from an EMBL/GenBank/DDBJ whole genome shotgun (WGS) entry which is preliminary data.</text>
</comment>
<dbReference type="SUPFAM" id="SSF48350">
    <property type="entry name" value="GTPase activation domain, GAP"/>
    <property type="match status" value="1"/>
</dbReference>
<feature type="region of interest" description="Disordered" evidence="2">
    <location>
        <begin position="401"/>
        <end position="429"/>
    </location>
</feature>